<dbReference type="GeneID" id="42301232"/>
<evidence type="ECO:0000313" key="2">
    <source>
        <dbReference type="EMBL" id="QFU82699.1"/>
    </source>
</evidence>
<dbReference type="Proteomes" id="UP000326170">
    <property type="component" value="Chromosome"/>
</dbReference>
<organism evidence="2 3">
    <name type="scientific">Natronorubrum aibiense</name>
    <dbReference type="NCBI Taxonomy" id="348826"/>
    <lineage>
        <taxon>Archaea</taxon>
        <taxon>Methanobacteriati</taxon>
        <taxon>Methanobacteriota</taxon>
        <taxon>Stenosarchaea group</taxon>
        <taxon>Halobacteria</taxon>
        <taxon>Halobacteriales</taxon>
        <taxon>Natrialbaceae</taxon>
        <taxon>Natronorubrum</taxon>
    </lineage>
</organism>
<evidence type="ECO:0000259" key="1">
    <source>
        <dbReference type="Pfam" id="PF01345"/>
    </source>
</evidence>
<evidence type="ECO:0000313" key="3">
    <source>
        <dbReference type="Proteomes" id="UP000326170"/>
    </source>
</evidence>
<dbReference type="EMBL" id="CP045488">
    <property type="protein sequence ID" value="QFU82699.1"/>
    <property type="molecule type" value="Genomic_DNA"/>
</dbReference>
<dbReference type="PANTHER" id="PTHR34819:SF3">
    <property type="entry name" value="CELL SURFACE PROTEIN"/>
    <property type="match status" value="1"/>
</dbReference>
<keyword evidence="3" id="KW-1185">Reference proteome</keyword>
<dbReference type="InterPro" id="IPR047589">
    <property type="entry name" value="DUF11_rpt"/>
</dbReference>
<dbReference type="Pfam" id="PF01345">
    <property type="entry name" value="DUF11"/>
    <property type="match status" value="3"/>
</dbReference>
<dbReference type="PANTHER" id="PTHR34819">
    <property type="entry name" value="LARGE CYSTEINE-RICH PERIPLASMIC PROTEIN OMCB"/>
    <property type="match status" value="1"/>
</dbReference>
<dbReference type="AlphaFoldDB" id="A0A5P9P3H1"/>
<sequence length="614" mass="63622">MSHEDAITRRRILRAMGASGAVAIAGCIDGGNGGNGDDDCEDHTVDLRTGTTDGVPDSFGTTDPDWRVASSPDGTTGQAISIEPVSQWVTLSTANWIDPYGTGGWPAPSDPLGDYVYEVDFEVPDSWTDEQCELRVHQWSVDDDATIELEGPSGTTTLAQDSGHATLKGPISQPIGPGQYTLRARVFNNMTITGLLVDAELVCECDDEPADKVCDLSISKTHVGDGEPVASGETTGFEITVCNDGEGTCRPGPVTVVDELPAGLTYVSSSGTDWTCTESGGVVTCEHPHANGLGPGDCLPTLILEVEVDTDGDDVSDAIVNCATVEQGDASASNKRDCAKVPIRPDESGHGKCDLSITKTHDGTHVSPGDTTTFELTVCNDSDAFCDGAVSVVDSLPSGVTYAAASGSGWTCTENGGVVTCDHQNSVGLGLGDCLPPITLEVEIGSLEETGDRIRNCARLKYDDADPDTNRDCVDVPVRPPDGGCDGLEIEKRAASDFMYGDQATYEIDVCNAGKGHCDGRVSVTDDLPDGLSFVAAAGTGWSASASGGTVTAIHTNGTGLGPGDCLPTLTLTVDVAPADRFPGGSDAVQNCARLAVGGTVVDEHCVSHVITNE</sequence>
<name>A0A5P9P3H1_9EURY</name>
<feature type="domain" description="DUF11" evidence="1">
    <location>
        <begin position="354"/>
        <end position="471"/>
    </location>
</feature>
<dbReference type="NCBIfam" id="TIGR01451">
    <property type="entry name" value="B_ant_repeat"/>
    <property type="match status" value="3"/>
</dbReference>
<dbReference type="InterPro" id="IPR001434">
    <property type="entry name" value="OmcB-like_DUF11"/>
</dbReference>
<reference evidence="2 3" key="1">
    <citation type="journal article" date="2007" name="Int. J. Syst. Evol. Microbiol.">
        <title>Natronorubrum sulfidifaciens sp. nov., an extremely haloalkaliphilic archaeon isolated from Aiding salt lake in Xin-Jiang, China.</title>
        <authorList>
            <person name="Cui H.L."/>
            <person name="Tohty D."/>
            <person name="Liu H.C."/>
            <person name="Liu S.J."/>
            <person name="Oren A."/>
            <person name="Zhou P.J."/>
        </authorList>
    </citation>
    <scope>NUCLEOTIDE SEQUENCE [LARGE SCALE GENOMIC DNA]</scope>
    <source>
        <strain evidence="2 3">7-3</strain>
    </source>
</reference>
<dbReference type="InterPro" id="IPR051172">
    <property type="entry name" value="Chlamydia_OmcB"/>
</dbReference>
<accession>A0A5P9P3H1</accession>
<gene>
    <name evidence="2" type="ORF">GCU68_09265</name>
</gene>
<feature type="domain" description="DUF11" evidence="1">
    <location>
        <begin position="488"/>
        <end position="577"/>
    </location>
</feature>
<feature type="domain" description="DUF11" evidence="1">
    <location>
        <begin position="215"/>
        <end position="337"/>
    </location>
</feature>
<protein>
    <submittedName>
        <fullName evidence="2">DUF11 domain-containing protein</fullName>
    </submittedName>
</protein>
<dbReference type="RefSeq" id="WP_152940948.1">
    <property type="nucleotide sequence ID" value="NZ_CP045488.1"/>
</dbReference>
<dbReference type="KEGG" id="nas:GCU68_09265"/>
<proteinExistence type="predicted"/>
<dbReference type="OrthoDB" id="322967at2157"/>